<dbReference type="AlphaFoldDB" id="A0A8H5D275"/>
<feature type="compositionally biased region" description="Basic and acidic residues" evidence="11">
    <location>
        <begin position="474"/>
        <end position="508"/>
    </location>
</feature>
<evidence type="ECO:0000256" key="4">
    <source>
        <dbReference type="ARBA" id="ARBA00022490"/>
    </source>
</evidence>
<evidence type="ECO:0000313" key="13">
    <source>
        <dbReference type="EMBL" id="KAF5352280.1"/>
    </source>
</evidence>
<dbReference type="PANTHER" id="PTHR20996">
    <property type="entry name" value="NUCLEAR ENVELOPE PHOSPHATASE-REGULATORY SUBUNIT 1"/>
    <property type="match status" value="1"/>
</dbReference>
<dbReference type="Proteomes" id="UP000559256">
    <property type="component" value="Unassembled WGS sequence"/>
</dbReference>
<evidence type="ECO:0000256" key="12">
    <source>
        <dbReference type="SAM" id="Phobius"/>
    </source>
</evidence>
<dbReference type="GO" id="GO:0031965">
    <property type="term" value="C:nuclear membrane"/>
    <property type="evidence" value="ECO:0007669"/>
    <property type="project" value="UniProtKB-SubCell"/>
</dbReference>
<evidence type="ECO:0000256" key="11">
    <source>
        <dbReference type="SAM" id="MobiDB-lite"/>
    </source>
</evidence>
<accession>A0A8H5D275</accession>
<keyword evidence="6 12" id="KW-1133">Transmembrane helix</keyword>
<evidence type="ECO:0000256" key="8">
    <source>
        <dbReference type="ARBA" id="ARBA00023136"/>
    </source>
</evidence>
<evidence type="ECO:0000256" key="3">
    <source>
        <dbReference type="ARBA" id="ARBA00010998"/>
    </source>
</evidence>
<evidence type="ECO:0000256" key="10">
    <source>
        <dbReference type="ARBA" id="ARBA00030458"/>
    </source>
</evidence>
<dbReference type="EMBL" id="JAACJM010000066">
    <property type="protein sequence ID" value="KAF5352280.1"/>
    <property type="molecule type" value="Genomic_DNA"/>
</dbReference>
<dbReference type="GO" id="GO:0019888">
    <property type="term" value="F:protein phosphatase regulator activity"/>
    <property type="evidence" value="ECO:0007669"/>
    <property type="project" value="InterPro"/>
</dbReference>
<dbReference type="InterPro" id="IPR005605">
    <property type="entry name" value="Spo7"/>
</dbReference>
<dbReference type="GO" id="GO:0006629">
    <property type="term" value="P:lipid metabolic process"/>
    <property type="evidence" value="ECO:0007669"/>
    <property type="project" value="UniProtKB-KW"/>
</dbReference>
<protein>
    <recommendedName>
        <fullName evidence="10">Transmembrane protein 188</fullName>
    </recommendedName>
</protein>
<feature type="compositionally biased region" description="Polar residues" evidence="11">
    <location>
        <begin position="278"/>
        <end position="296"/>
    </location>
</feature>
<evidence type="ECO:0000256" key="9">
    <source>
        <dbReference type="ARBA" id="ARBA00023242"/>
    </source>
</evidence>
<comment type="subcellular location">
    <subcellularLocation>
        <location evidence="2">Cytoplasm</location>
    </subcellularLocation>
    <subcellularLocation>
        <location evidence="1">Nucleus membrane</location>
        <topology evidence="1">Multi-pass membrane protein</topology>
    </subcellularLocation>
</comment>
<feature type="compositionally biased region" description="Low complexity" evidence="11">
    <location>
        <begin position="373"/>
        <end position="383"/>
    </location>
</feature>
<evidence type="ECO:0000256" key="7">
    <source>
        <dbReference type="ARBA" id="ARBA00023098"/>
    </source>
</evidence>
<sequence>MPPRSTPPPKSSFFPPYDNATYRDLLLFEERLKITAASLQKRKKKYQLFLFQLLAIIAFLLYEVLAPPQSSILAIPYTLLLQKVLPEIYGPGTGYGLGYWSSWMSSDDDNGAARELVPVHPFLTTGLLFVSVTTLVLFFASGMYSEKIGYANKYVPHANKALRSFNMYLNVRKPPLRSKFYWNPMSFFFPRPEEPSHSHARTGSRSRPSTPSPSQQRPSRSSTPRSSRSPSPTPPSPSSNSFHDTQSTHPHPYSQRRSSSSSSSHETQPIHPYPYPQRRSTTPSKSLSSFPTQTPLPISPIPPAKYPRGELIISSKVDKSFRESYERYRAAFERRREEREREEKRKKMKAKVWRVVFFWRKQDEEESNHTHTRTVSITSTSSIGYDTQRGMRLGTISRGGTPPGSAGLGPGGRQRSRSRQRSGTPPLSPGLVPSPPSSPSASGSGSGSASVSSSPGSPGRRRSDRLKTQSQRASLREVRERMELNGLGRDGDGDRGRERGRERDMNVDRDVDMRTLALERSLGLSSS</sequence>
<name>A0A8H5D275_9AGAR</name>
<evidence type="ECO:0000256" key="6">
    <source>
        <dbReference type="ARBA" id="ARBA00022989"/>
    </source>
</evidence>
<comment type="caution">
    <text evidence="13">The sequence shown here is derived from an EMBL/GenBank/DDBJ whole genome shotgun (WGS) entry which is preliminary data.</text>
</comment>
<feature type="compositionally biased region" description="Low complexity" evidence="11">
    <location>
        <begin position="439"/>
        <end position="458"/>
    </location>
</feature>
<dbReference type="GO" id="GO:0071595">
    <property type="term" value="C:Nem1-Spo7 phosphatase complex"/>
    <property type="evidence" value="ECO:0007669"/>
    <property type="project" value="InterPro"/>
</dbReference>
<keyword evidence="9" id="KW-0539">Nucleus</keyword>
<feature type="region of interest" description="Disordered" evidence="11">
    <location>
        <begin position="364"/>
        <end position="508"/>
    </location>
</feature>
<dbReference type="InterPro" id="IPR019168">
    <property type="entry name" value="NEP1-R1"/>
</dbReference>
<gene>
    <name evidence="13" type="ORF">D9758_011970</name>
</gene>
<feature type="compositionally biased region" description="Pro residues" evidence="11">
    <location>
        <begin position="426"/>
        <end position="438"/>
    </location>
</feature>
<feature type="compositionally biased region" description="Polar residues" evidence="11">
    <location>
        <begin position="240"/>
        <end position="249"/>
    </location>
</feature>
<dbReference type="OrthoDB" id="5599171at2759"/>
<evidence type="ECO:0000313" key="14">
    <source>
        <dbReference type="Proteomes" id="UP000559256"/>
    </source>
</evidence>
<keyword evidence="14" id="KW-1185">Reference proteome</keyword>
<feature type="region of interest" description="Disordered" evidence="11">
    <location>
        <begin position="193"/>
        <end position="317"/>
    </location>
</feature>
<evidence type="ECO:0000256" key="2">
    <source>
        <dbReference type="ARBA" id="ARBA00004496"/>
    </source>
</evidence>
<keyword evidence="5 12" id="KW-0812">Transmembrane</keyword>
<keyword evidence="4" id="KW-0963">Cytoplasm</keyword>
<feature type="transmembrane region" description="Helical" evidence="12">
    <location>
        <begin position="48"/>
        <end position="65"/>
    </location>
</feature>
<feature type="compositionally biased region" description="Low complexity" evidence="11">
    <location>
        <begin position="205"/>
        <end position="230"/>
    </location>
</feature>
<dbReference type="GO" id="GO:0005737">
    <property type="term" value="C:cytoplasm"/>
    <property type="evidence" value="ECO:0007669"/>
    <property type="project" value="UniProtKB-SubCell"/>
</dbReference>
<feature type="transmembrane region" description="Helical" evidence="12">
    <location>
        <begin position="122"/>
        <end position="144"/>
    </location>
</feature>
<organism evidence="13 14">
    <name type="scientific">Tetrapyrgos nigripes</name>
    <dbReference type="NCBI Taxonomy" id="182062"/>
    <lineage>
        <taxon>Eukaryota</taxon>
        <taxon>Fungi</taxon>
        <taxon>Dikarya</taxon>
        <taxon>Basidiomycota</taxon>
        <taxon>Agaricomycotina</taxon>
        <taxon>Agaricomycetes</taxon>
        <taxon>Agaricomycetidae</taxon>
        <taxon>Agaricales</taxon>
        <taxon>Marasmiineae</taxon>
        <taxon>Marasmiaceae</taxon>
        <taxon>Tetrapyrgos</taxon>
    </lineage>
</organism>
<evidence type="ECO:0000256" key="1">
    <source>
        <dbReference type="ARBA" id="ARBA00004232"/>
    </source>
</evidence>
<proteinExistence type="inferred from homology"/>
<reference evidence="13 14" key="1">
    <citation type="journal article" date="2020" name="ISME J.">
        <title>Uncovering the hidden diversity of litter-decomposition mechanisms in mushroom-forming fungi.</title>
        <authorList>
            <person name="Floudas D."/>
            <person name="Bentzer J."/>
            <person name="Ahren D."/>
            <person name="Johansson T."/>
            <person name="Persson P."/>
            <person name="Tunlid A."/>
        </authorList>
    </citation>
    <scope>NUCLEOTIDE SEQUENCE [LARGE SCALE GENOMIC DNA]</scope>
    <source>
        <strain evidence="13 14">CBS 291.85</strain>
    </source>
</reference>
<comment type="similarity">
    <text evidence="3">Belongs to the CNEP1R1 family.</text>
</comment>
<keyword evidence="7" id="KW-0443">Lipid metabolism</keyword>
<keyword evidence="8 12" id="KW-0472">Membrane</keyword>
<evidence type="ECO:0000256" key="5">
    <source>
        <dbReference type="ARBA" id="ARBA00022692"/>
    </source>
</evidence>
<dbReference type="PANTHER" id="PTHR20996:SF1">
    <property type="entry name" value="NUCLEAR ENVELOPE PHOSPHATASE-REGULATORY SUBUNIT 1"/>
    <property type="match status" value="1"/>
</dbReference>
<dbReference type="Pfam" id="PF03907">
    <property type="entry name" value="Spo7"/>
    <property type="match status" value="1"/>
</dbReference>